<sequence>MTLSQVLELVGKLDDTPGDETPRERFRKFLKENIKDVGSLRDYVEECLRNSGEQYNYALQDLVNHVGSFLGFEVTFGRYRGVPGEIGFDGHWKSPTGFHIVVEVKKSEVYSIRTDTLVNYINSLISERKIPDMDHVLGLYVIGKVDPSVKQLENSIIAEKRERQLRVISVDALLSLAELKSQFDISHEDILNILRPSMPSLDPIIDTMTRLASVPPTEVTETAVEEKMPETEKEEVNYFLTPVKGDETQSAEEVVRYLVGEEKIWAFGEKTPYRELIKPGDKICFYASGKGVVAHAEIATKPKRIDRSDIKKLRGFPWIFQLKNVKLYLDEPVSLDANLRSKLDAFKDKDQSIWGWFVRRTQKITKRDFELLTKRF</sequence>
<dbReference type="InterPro" id="IPR015947">
    <property type="entry name" value="PUA-like_sf"/>
</dbReference>
<dbReference type="AlphaFoldDB" id="A0A7V4KF39"/>
<dbReference type="Gene3D" id="3.10.590.10">
    <property type="entry name" value="ph1033 like domains"/>
    <property type="match status" value="1"/>
</dbReference>
<dbReference type="EMBL" id="DSZZ01000504">
    <property type="protein sequence ID" value="HGU54010.1"/>
    <property type="molecule type" value="Genomic_DNA"/>
</dbReference>
<evidence type="ECO:0000313" key="1">
    <source>
        <dbReference type="EMBL" id="HGU54010.1"/>
    </source>
</evidence>
<name>A0A7V4KF39_FERPE</name>
<reference evidence="1" key="1">
    <citation type="journal article" date="2020" name="mSystems">
        <title>Genome- and Community-Level Interaction Insights into Carbon Utilization and Element Cycling Functions of Hydrothermarchaeota in Hydrothermal Sediment.</title>
        <authorList>
            <person name="Zhou Z."/>
            <person name="Liu Y."/>
            <person name="Xu W."/>
            <person name="Pan J."/>
            <person name="Luo Z.H."/>
            <person name="Li M."/>
        </authorList>
    </citation>
    <scope>NUCLEOTIDE SEQUENCE [LARGE SCALE GENOMIC DNA]</scope>
    <source>
        <strain evidence="1">SpSt-61</strain>
    </source>
</reference>
<comment type="caution">
    <text evidence="1">The sequence shown here is derived from an EMBL/GenBank/DDBJ whole genome shotgun (WGS) entry which is preliminary data.</text>
</comment>
<dbReference type="SUPFAM" id="SSF88697">
    <property type="entry name" value="PUA domain-like"/>
    <property type="match status" value="1"/>
</dbReference>
<protein>
    <submittedName>
        <fullName evidence="1">EVE domain-containing protein</fullName>
    </submittedName>
</protein>
<organism evidence="1">
    <name type="scientific">Fervidobacterium pennivorans</name>
    <dbReference type="NCBI Taxonomy" id="93466"/>
    <lineage>
        <taxon>Bacteria</taxon>
        <taxon>Thermotogati</taxon>
        <taxon>Thermotogota</taxon>
        <taxon>Thermotogae</taxon>
        <taxon>Thermotogales</taxon>
        <taxon>Fervidobacteriaceae</taxon>
        <taxon>Fervidobacterium</taxon>
    </lineage>
</organism>
<accession>A0A7V4KF39</accession>
<gene>
    <name evidence="1" type="ORF">ENT78_10905</name>
</gene>
<proteinExistence type="predicted"/>